<name>A0AAN9YB12_9HEMI</name>
<dbReference type="AlphaFoldDB" id="A0AAN9YB12"/>
<dbReference type="InterPro" id="IPR035979">
    <property type="entry name" value="RBD_domain_sf"/>
</dbReference>
<reference evidence="5 6" key="1">
    <citation type="submission" date="2024-03" db="EMBL/GenBank/DDBJ databases">
        <title>Adaptation during the transition from Ophiocordyceps entomopathogen to insect associate is accompanied by gene loss and intensified selection.</title>
        <authorList>
            <person name="Ward C.M."/>
            <person name="Onetto C.A."/>
            <person name="Borneman A.R."/>
        </authorList>
    </citation>
    <scope>NUCLEOTIDE SEQUENCE [LARGE SCALE GENOMIC DNA]</scope>
    <source>
        <strain evidence="5">AWRI1</strain>
        <tissue evidence="5">Single Adult Female</tissue>
    </source>
</reference>
<organism evidence="5 6">
    <name type="scientific">Parthenolecanium corni</name>
    <dbReference type="NCBI Taxonomy" id="536013"/>
    <lineage>
        <taxon>Eukaryota</taxon>
        <taxon>Metazoa</taxon>
        <taxon>Ecdysozoa</taxon>
        <taxon>Arthropoda</taxon>
        <taxon>Hexapoda</taxon>
        <taxon>Insecta</taxon>
        <taxon>Pterygota</taxon>
        <taxon>Neoptera</taxon>
        <taxon>Paraneoptera</taxon>
        <taxon>Hemiptera</taxon>
        <taxon>Sternorrhyncha</taxon>
        <taxon>Coccoidea</taxon>
        <taxon>Coccidae</taxon>
        <taxon>Parthenolecanium</taxon>
    </lineage>
</organism>
<protein>
    <recommendedName>
        <fullName evidence="4">RRM domain-containing protein</fullName>
    </recommendedName>
</protein>
<dbReference type="PROSITE" id="PS50102">
    <property type="entry name" value="RRM"/>
    <property type="match status" value="3"/>
</dbReference>
<keyword evidence="6" id="KW-1185">Reference proteome</keyword>
<feature type="domain" description="RRM" evidence="4">
    <location>
        <begin position="106"/>
        <end position="182"/>
    </location>
</feature>
<dbReference type="Gene3D" id="3.30.70.330">
    <property type="match status" value="3"/>
</dbReference>
<feature type="region of interest" description="Disordered" evidence="3">
    <location>
        <begin position="179"/>
        <end position="207"/>
    </location>
</feature>
<keyword evidence="1 2" id="KW-0694">RNA-binding</keyword>
<evidence type="ECO:0000259" key="4">
    <source>
        <dbReference type="PROSITE" id="PS50102"/>
    </source>
</evidence>
<evidence type="ECO:0000313" key="6">
    <source>
        <dbReference type="Proteomes" id="UP001367676"/>
    </source>
</evidence>
<evidence type="ECO:0000256" key="3">
    <source>
        <dbReference type="SAM" id="MobiDB-lite"/>
    </source>
</evidence>
<accession>A0AAN9YB12</accession>
<dbReference type="SMART" id="SM00360">
    <property type="entry name" value="RRM"/>
    <property type="match status" value="3"/>
</dbReference>
<feature type="compositionally biased region" description="Basic and acidic residues" evidence="3">
    <location>
        <begin position="315"/>
        <end position="324"/>
    </location>
</feature>
<dbReference type="Proteomes" id="UP001367676">
    <property type="component" value="Unassembled WGS sequence"/>
</dbReference>
<feature type="domain" description="RRM" evidence="4">
    <location>
        <begin position="12"/>
        <end position="91"/>
    </location>
</feature>
<dbReference type="CDD" id="cd12366">
    <property type="entry name" value="RRM1_RBM45"/>
    <property type="match status" value="1"/>
</dbReference>
<gene>
    <name evidence="5" type="ORF">V9T40_005733</name>
</gene>
<evidence type="ECO:0000256" key="2">
    <source>
        <dbReference type="PROSITE-ProRule" id="PRU00176"/>
    </source>
</evidence>
<dbReference type="InterPro" id="IPR000504">
    <property type="entry name" value="RRM_dom"/>
</dbReference>
<feature type="domain" description="RRM" evidence="4">
    <location>
        <begin position="356"/>
        <end position="428"/>
    </location>
</feature>
<comment type="caution">
    <text evidence="5">The sequence shown here is derived from an EMBL/GenBank/DDBJ whole genome shotgun (WGS) entry which is preliminary data.</text>
</comment>
<feature type="region of interest" description="Disordered" evidence="3">
    <location>
        <begin position="299"/>
        <end position="344"/>
    </location>
</feature>
<dbReference type="SUPFAM" id="SSF54928">
    <property type="entry name" value="RNA-binding domain, RBD"/>
    <property type="match status" value="2"/>
</dbReference>
<dbReference type="InterPro" id="IPR052462">
    <property type="entry name" value="SLIRP/GR-RBP-like"/>
</dbReference>
<dbReference type="GO" id="GO:0003723">
    <property type="term" value="F:RNA binding"/>
    <property type="evidence" value="ECO:0007669"/>
    <property type="project" value="UniProtKB-UniRule"/>
</dbReference>
<dbReference type="InterPro" id="IPR012677">
    <property type="entry name" value="Nucleotide-bd_a/b_plait_sf"/>
</dbReference>
<evidence type="ECO:0000313" key="5">
    <source>
        <dbReference type="EMBL" id="KAK7604547.1"/>
    </source>
</evidence>
<dbReference type="EMBL" id="JBBCAQ010000003">
    <property type="protein sequence ID" value="KAK7604547.1"/>
    <property type="molecule type" value="Genomic_DNA"/>
</dbReference>
<dbReference type="Pfam" id="PF00076">
    <property type="entry name" value="RRM_1"/>
    <property type="match status" value="3"/>
</dbReference>
<dbReference type="PANTHER" id="PTHR48027">
    <property type="entry name" value="HETEROGENEOUS NUCLEAR RIBONUCLEOPROTEIN 87F-RELATED"/>
    <property type="match status" value="1"/>
</dbReference>
<proteinExistence type="predicted"/>
<sequence>MKDSREELPPYSKLFVLHGKNTSKQELQDAFEKFGKIQDLWMVRDRESQELKGVSYVKYSKMSEAALAIERMNGTALPSNPRPLKVIIASSREEGYRKDDDIDRFMRLFIVVPRDGSEDEDTLRKYFQDFGDVESVNILRNRETHESKGFAYVKFTKIYDAAKALEECDTKYRAVLAKPKEKREQHNYPKPPSRDYNERHDRPSNSRHAELCEGYASDQGYTRVSAFISTQLSEDLALKLFDLVPGLAYARLTDDMISHRTQKMWLEYDTPEAAAFAVDRLNGFEYPIGEPIMLKPDTDWKRGPSLSSRVAKSGPSDRKRDHTGYQKRSPGPSSSHFCSAPLPPVQPTVTGEEGDYRLFVVFQPEAPPLAALRDVFCRFGDFVDCHLIPGKNYGYAYYVSEAAAHQAIQLLHGQELLGNRMKVMEAEPRLENKRSRRE</sequence>
<dbReference type="InterPro" id="IPR034203">
    <property type="entry name" value="RBM45_RRM1"/>
</dbReference>
<evidence type="ECO:0000256" key="1">
    <source>
        <dbReference type="ARBA" id="ARBA00022884"/>
    </source>
</evidence>